<organism evidence="1">
    <name type="scientific">Paenibacillus polymyxa</name>
    <name type="common">Bacillus polymyxa</name>
    <dbReference type="NCBI Taxonomy" id="1406"/>
    <lineage>
        <taxon>Bacteria</taxon>
        <taxon>Bacillati</taxon>
        <taxon>Bacillota</taxon>
        <taxon>Bacilli</taxon>
        <taxon>Bacillales</taxon>
        <taxon>Paenibacillaceae</taxon>
        <taxon>Paenibacillus</taxon>
    </lineage>
</organism>
<dbReference type="Pfam" id="PF12541">
    <property type="entry name" value="DUF3737"/>
    <property type="match status" value="1"/>
</dbReference>
<dbReference type="SUPFAM" id="SSF51126">
    <property type="entry name" value="Pectin lyase-like"/>
    <property type="match status" value="1"/>
</dbReference>
<dbReference type="InterPro" id="IPR022208">
    <property type="entry name" value="DUF3737"/>
</dbReference>
<dbReference type="AlphaFoldDB" id="A0AAE9Q135"/>
<sequence>MRLTNVDLPNAQETLWNCADIHLNHVTAKGDYFGMNSANITIDDFTLAGNYAFDGAKNMEIRNAKLISKDAFWNCENITVYDSLIIGEYLGWNSKNINLSTAPSKAIRECATWTVKDWTIDSITVTGHSSTKRMENLL</sequence>
<evidence type="ECO:0000313" key="1">
    <source>
        <dbReference type="EMBL" id="UZP76635.1"/>
    </source>
</evidence>
<gene>
    <name evidence="1" type="ORF">MF626_06390</name>
</gene>
<reference evidence="1" key="1">
    <citation type="submission" date="2022-11" db="EMBL/GenBank/DDBJ databases">
        <authorList>
            <person name="Vasilchenko N.G."/>
            <person name="Prazdnova E.V."/>
            <person name="Gorovtsov A.V."/>
            <person name="Chistyakov V.A."/>
            <person name="Pak M.L."/>
        </authorList>
    </citation>
    <scope>NUCLEOTIDE SEQUENCE</scope>
    <source>
        <strain evidence="1">R 4.5</strain>
    </source>
</reference>
<dbReference type="InterPro" id="IPR011050">
    <property type="entry name" value="Pectin_lyase_fold/virulence"/>
</dbReference>
<dbReference type="EMBL" id="CP097770">
    <property type="protein sequence ID" value="UZP76635.1"/>
    <property type="molecule type" value="Genomic_DNA"/>
</dbReference>
<name>A0AAE9Q135_PAEPO</name>
<protein>
    <submittedName>
        <fullName evidence="1">DUF3737 family protein</fullName>
    </submittedName>
</protein>
<accession>A0AAE9Q135</accession>
<proteinExistence type="predicted"/>